<dbReference type="GeneID" id="301325686"/>
<feature type="compositionally biased region" description="Basic and acidic residues" evidence="1">
    <location>
        <begin position="27"/>
        <end position="44"/>
    </location>
</feature>
<organism evidence="2 3">
    <name type="scientific">Guptibacillus hwajinpoensis</name>
    <dbReference type="NCBI Taxonomy" id="208199"/>
    <lineage>
        <taxon>Bacteria</taxon>
        <taxon>Bacillati</taxon>
        <taxon>Bacillota</taxon>
        <taxon>Bacilli</taxon>
        <taxon>Bacillales</taxon>
        <taxon>Guptibacillaceae</taxon>
        <taxon>Guptibacillus</taxon>
    </lineage>
</organism>
<gene>
    <name evidence="2" type="ORF">QO000_001640</name>
</gene>
<evidence type="ECO:0000256" key="1">
    <source>
        <dbReference type="SAM" id="MobiDB-lite"/>
    </source>
</evidence>
<comment type="caution">
    <text evidence="2">The sequence shown here is derived from an EMBL/GenBank/DDBJ whole genome shotgun (WGS) entry which is preliminary data.</text>
</comment>
<sequence length="44" mass="5041">MKKRKAQPHAAITNNQTPVESLPNPESEYKRSKHKEVTAPKLEQ</sequence>
<dbReference type="RefSeq" id="WP_269082697.1">
    <property type="nucleotide sequence ID" value="NZ_CP119526.1"/>
</dbReference>
<protein>
    <recommendedName>
        <fullName evidence="4">Glycogen biosynthesis protein GlgD</fullName>
    </recommendedName>
</protein>
<dbReference type="EMBL" id="JAUSWM010000002">
    <property type="protein sequence ID" value="MDQ0482671.1"/>
    <property type="molecule type" value="Genomic_DNA"/>
</dbReference>
<evidence type="ECO:0000313" key="3">
    <source>
        <dbReference type="Proteomes" id="UP001226720"/>
    </source>
</evidence>
<name>A0ABU0JZZ4_9BACL</name>
<evidence type="ECO:0000313" key="2">
    <source>
        <dbReference type="EMBL" id="MDQ0482671.1"/>
    </source>
</evidence>
<keyword evidence="3" id="KW-1185">Reference proteome</keyword>
<reference evidence="2" key="1">
    <citation type="submission" date="2023-07" db="EMBL/GenBank/DDBJ databases">
        <title>Genomic Encyclopedia of Type Strains, Phase IV (KMG-IV): sequencing the most valuable type-strain genomes for metagenomic binning, comparative biology and taxonomic classification.</title>
        <authorList>
            <person name="Goeker M."/>
        </authorList>
    </citation>
    <scope>NUCLEOTIDE SEQUENCE [LARGE SCALE GENOMIC DNA]</scope>
    <source>
        <strain evidence="2">JSM 076093</strain>
    </source>
</reference>
<evidence type="ECO:0008006" key="4">
    <source>
        <dbReference type="Google" id="ProtNLM"/>
    </source>
</evidence>
<dbReference type="Proteomes" id="UP001226720">
    <property type="component" value="Unassembled WGS sequence"/>
</dbReference>
<proteinExistence type="predicted"/>
<accession>A0ABU0JZZ4</accession>
<feature type="region of interest" description="Disordered" evidence="1">
    <location>
        <begin position="1"/>
        <end position="44"/>
    </location>
</feature>